<dbReference type="Gene3D" id="1.10.10.10">
    <property type="entry name" value="Winged helix-like DNA-binding domain superfamily/Winged helix DNA-binding domain"/>
    <property type="match status" value="1"/>
</dbReference>
<dbReference type="PROSITE" id="PS50995">
    <property type="entry name" value="HTH_MARR_2"/>
    <property type="match status" value="1"/>
</dbReference>
<dbReference type="SMART" id="SM00347">
    <property type="entry name" value="HTH_MARR"/>
    <property type="match status" value="1"/>
</dbReference>
<dbReference type="Pfam" id="PF12802">
    <property type="entry name" value="MarR_2"/>
    <property type="match status" value="1"/>
</dbReference>
<dbReference type="InterPro" id="IPR000835">
    <property type="entry name" value="HTH_MarR-typ"/>
</dbReference>
<evidence type="ECO:0000313" key="3">
    <source>
        <dbReference type="Proteomes" id="UP000308121"/>
    </source>
</evidence>
<dbReference type="PANTHER" id="PTHR33164">
    <property type="entry name" value="TRANSCRIPTIONAL REGULATOR, MARR FAMILY"/>
    <property type="match status" value="1"/>
</dbReference>
<evidence type="ECO:0000259" key="1">
    <source>
        <dbReference type="PROSITE" id="PS50995"/>
    </source>
</evidence>
<dbReference type="Proteomes" id="UP000308121">
    <property type="component" value="Unassembled WGS sequence"/>
</dbReference>
<organism evidence="2 3">
    <name type="scientific">Cellulomonas hominis</name>
    <dbReference type="NCBI Taxonomy" id="156981"/>
    <lineage>
        <taxon>Bacteria</taxon>
        <taxon>Bacillati</taxon>
        <taxon>Actinomycetota</taxon>
        <taxon>Actinomycetes</taxon>
        <taxon>Micrococcales</taxon>
        <taxon>Cellulomonadaceae</taxon>
        <taxon>Cellulomonas</taxon>
    </lineage>
</organism>
<dbReference type="OrthoDB" id="3177763at2"/>
<protein>
    <submittedName>
        <fullName evidence="2">MarR family transcriptional regulator</fullName>
    </submittedName>
</protein>
<dbReference type="AlphaFoldDB" id="A0A7Z8K3V3"/>
<evidence type="ECO:0000313" key="2">
    <source>
        <dbReference type="EMBL" id="TKR27086.1"/>
    </source>
</evidence>
<feature type="domain" description="HTH marR-type" evidence="1">
    <location>
        <begin position="9"/>
        <end position="141"/>
    </location>
</feature>
<name>A0A7Z8K3V3_9CELL</name>
<gene>
    <name evidence="2" type="ORF">FA014_02265</name>
</gene>
<dbReference type="RefSeq" id="WP_154728092.1">
    <property type="nucleotide sequence ID" value="NZ_SZYE01000007.1"/>
</dbReference>
<dbReference type="SUPFAM" id="SSF46785">
    <property type="entry name" value="Winged helix' DNA-binding domain"/>
    <property type="match status" value="1"/>
</dbReference>
<reference evidence="2 3" key="1">
    <citation type="submission" date="2019-05" db="EMBL/GenBank/DDBJ databases">
        <title>Genome sequence of Cellulomonas hominis strain CS1.</title>
        <authorList>
            <person name="Belmont J."/>
            <person name="Maclea K.S."/>
        </authorList>
    </citation>
    <scope>NUCLEOTIDE SEQUENCE [LARGE SCALE GENOMIC DNA]</scope>
    <source>
        <strain evidence="2 3">CS1</strain>
    </source>
</reference>
<dbReference type="GO" id="GO:0003700">
    <property type="term" value="F:DNA-binding transcription factor activity"/>
    <property type="evidence" value="ECO:0007669"/>
    <property type="project" value="InterPro"/>
</dbReference>
<dbReference type="EMBL" id="SZYE01000007">
    <property type="protein sequence ID" value="TKR27086.1"/>
    <property type="molecule type" value="Genomic_DNA"/>
</dbReference>
<accession>A0A7Z8K3V3</accession>
<dbReference type="InterPro" id="IPR036390">
    <property type="entry name" value="WH_DNA-bd_sf"/>
</dbReference>
<dbReference type="InterPro" id="IPR039422">
    <property type="entry name" value="MarR/SlyA-like"/>
</dbReference>
<sequence>MNDTDAALAQELGILLKATQAALNQRMDEVLRPLGLTVSQYACLSTLHAEPGITGSELARRTFVSRQSMNVLVQGLERHGLVERAQEPGPRRERATLLTRAGDEALAAAQERVAGVTARMLSGLDPAQRTALRDALTAGRDALLGDA</sequence>
<dbReference type="GO" id="GO:0006950">
    <property type="term" value="P:response to stress"/>
    <property type="evidence" value="ECO:0007669"/>
    <property type="project" value="TreeGrafter"/>
</dbReference>
<dbReference type="PANTHER" id="PTHR33164:SF43">
    <property type="entry name" value="HTH-TYPE TRANSCRIPTIONAL REPRESSOR YETL"/>
    <property type="match status" value="1"/>
</dbReference>
<comment type="caution">
    <text evidence="2">The sequence shown here is derived from an EMBL/GenBank/DDBJ whole genome shotgun (WGS) entry which is preliminary data.</text>
</comment>
<proteinExistence type="predicted"/>
<dbReference type="InterPro" id="IPR036388">
    <property type="entry name" value="WH-like_DNA-bd_sf"/>
</dbReference>